<dbReference type="InterPro" id="IPR002347">
    <property type="entry name" value="SDR_fam"/>
</dbReference>
<name>A0A973A9C1_9GAMM</name>
<evidence type="ECO:0000313" key="1">
    <source>
        <dbReference type="EMBL" id="NQV66689.1"/>
    </source>
</evidence>
<evidence type="ECO:0000313" key="2">
    <source>
        <dbReference type="Proteomes" id="UP000754644"/>
    </source>
</evidence>
<dbReference type="Proteomes" id="UP000754644">
    <property type="component" value="Unassembled WGS sequence"/>
</dbReference>
<proteinExistence type="predicted"/>
<dbReference type="SUPFAM" id="SSF51735">
    <property type="entry name" value="NAD(P)-binding Rossmann-fold domains"/>
    <property type="match status" value="1"/>
</dbReference>
<dbReference type="PRINTS" id="PR00081">
    <property type="entry name" value="GDHRDH"/>
</dbReference>
<dbReference type="Pfam" id="PF00106">
    <property type="entry name" value="adh_short"/>
    <property type="match status" value="1"/>
</dbReference>
<organism evidence="1 2">
    <name type="scientific">SAR86 cluster bacterium</name>
    <dbReference type="NCBI Taxonomy" id="2030880"/>
    <lineage>
        <taxon>Bacteria</taxon>
        <taxon>Pseudomonadati</taxon>
        <taxon>Pseudomonadota</taxon>
        <taxon>Gammaproteobacteria</taxon>
        <taxon>SAR86 cluster</taxon>
    </lineage>
</organism>
<dbReference type="EMBL" id="JABMOJ010000562">
    <property type="protein sequence ID" value="NQV66689.1"/>
    <property type="molecule type" value="Genomic_DNA"/>
</dbReference>
<protein>
    <submittedName>
        <fullName evidence="1">SDR family NAD(P)-dependent oxidoreductase</fullName>
    </submittedName>
</protein>
<dbReference type="AlphaFoldDB" id="A0A973A9C1"/>
<dbReference type="PRINTS" id="PR00080">
    <property type="entry name" value="SDRFAMILY"/>
</dbReference>
<comment type="caution">
    <text evidence="1">The sequence shown here is derived from an EMBL/GenBank/DDBJ whole genome shotgun (WGS) entry which is preliminary data.</text>
</comment>
<dbReference type="InterPro" id="IPR036291">
    <property type="entry name" value="NAD(P)-bd_dom_sf"/>
</dbReference>
<dbReference type="Gene3D" id="3.40.50.720">
    <property type="entry name" value="NAD(P)-binding Rossmann-like Domain"/>
    <property type="match status" value="1"/>
</dbReference>
<reference evidence="1" key="1">
    <citation type="submission" date="2020-05" db="EMBL/GenBank/DDBJ databases">
        <title>Sulfur intermediates as new biogeochemical hubs in an aquatic model microbial ecosystem.</title>
        <authorList>
            <person name="Vigneron A."/>
        </authorList>
    </citation>
    <scope>NUCLEOTIDE SEQUENCE</scope>
    <source>
        <strain evidence="1">Bin.250</strain>
    </source>
</reference>
<sequence length="163" mass="17105">MGRVENKVALITGGAMGIGRACAERLASEGAIIVITDVIDEVGMSAVDAITKAGGQASYLHHDVTSEDEWIKILQQIRQLHGRLDILVNNAGIAVRASIFEMTMAQFQKQNAVNLDGVFLGLKHGIPFIAEQDGGSVINVSSVAGLMASPGLSAYAMTKGGVR</sequence>
<dbReference type="PANTHER" id="PTHR42820:SF1">
    <property type="entry name" value="SHORT-CHAIN DEHYDROGENASE_REDUCTASE FAMILY PROTEIN"/>
    <property type="match status" value="1"/>
</dbReference>
<dbReference type="PANTHER" id="PTHR42820">
    <property type="entry name" value="SHORT-CHAIN DEHYDROGENASE REDUCTASE"/>
    <property type="match status" value="1"/>
</dbReference>
<feature type="non-terminal residue" evidence="1">
    <location>
        <position position="163"/>
    </location>
</feature>
<accession>A0A973A9C1</accession>
<gene>
    <name evidence="1" type="ORF">HQ497_15125</name>
</gene>